<dbReference type="GO" id="GO:0008160">
    <property type="term" value="F:protein tyrosine phosphatase activator activity"/>
    <property type="evidence" value="ECO:0007669"/>
    <property type="project" value="TreeGrafter"/>
</dbReference>
<dbReference type="SUPFAM" id="SSF140984">
    <property type="entry name" value="PTPA-like"/>
    <property type="match status" value="1"/>
</dbReference>
<keyword evidence="2" id="KW-0963">Cytoplasm</keyword>
<dbReference type="PANTHER" id="PTHR10012:SF0">
    <property type="entry name" value="SERINE_THREONINE-PROTEIN PHOSPHATASE 2A ACTIVATOR"/>
    <property type="match status" value="1"/>
</dbReference>
<keyword evidence="2" id="KW-0697">Rotamase</keyword>
<dbReference type="InterPro" id="IPR037218">
    <property type="entry name" value="PTPA_sf"/>
</dbReference>
<keyword evidence="2" id="KW-0413">Isomerase</keyword>
<comment type="similarity">
    <text evidence="1 2">Belongs to the PTPA-type PPIase family.</text>
</comment>
<dbReference type="AlphaFoldDB" id="A0A1J8Q3H9"/>
<gene>
    <name evidence="3" type="ORF">AZE42_03776</name>
</gene>
<sequence>MPPQTKLRPLRQVELPIRQATPELKIRSDQDVEVWKSTRGYADYLLFLHRLSESVVGYTLPPANLPKQSQEIDRILALLQILSDWVDEIPPLQTPQRFGNLAFRSWGTRLEEASPSDMRDCVSHSDDYILVF</sequence>
<comment type="function">
    <text evidence="2">PPIases accelerate the folding of proteins. It catalyzes the cis-trans isomerization of proline imidic peptide bonds in oligopeptides.</text>
</comment>
<comment type="catalytic activity">
    <reaction evidence="2">
        <text>[protein]-peptidylproline (omega=180) = [protein]-peptidylproline (omega=0)</text>
        <dbReference type="Rhea" id="RHEA:16237"/>
        <dbReference type="Rhea" id="RHEA-COMP:10747"/>
        <dbReference type="Rhea" id="RHEA-COMP:10748"/>
        <dbReference type="ChEBI" id="CHEBI:83833"/>
        <dbReference type="ChEBI" id="CHEBI:83834"/>
        <dbReference type="EC" id="5.2.1.8"/>
    </reaction>
</comment>
<dbReference type="OrthoDB" id="16120at2759"/>
<dbReference type="GO" id="GO:0007052">
    <property type="term" value="P:mitotic spindle organization"/>
    <property type="evidence" value="ECO:0007669"/>
    <property type="project" value="TreeGrafter"/>
</dbReference>
<dbReference type="Pfam" id="PF03095">
    <property type="entry name" value="PTPA"/>
    <property type="match status" value="1"/>
</dbReference>
<dbReference type="GO" id="GO:0005737">
    <property type="term" value="C:cytoplasm"/>
    <property type="evidence" value="ECO:0007669"/>
    <property type="project" value="UniProtKB-SubCell"/>
</dbReference>
<dbReference type="InterPro" id="IPR004327">
    <property type="entry name" value="Phstyr_phstse_ac"/>
</dbReference>
<organism evidence="3 4">
    <name type="scientific">Rhizopogon vesiculosus</name>
    <dbReference type="NCBI Taxonomy" id="180088"/>
    <lineage>
        <taxon>Eukaryota</taxon>
        <taxon>Fungi</taxon>
        <taxon>Dikarya</taxon>
        <taxon>Basidiomycota</taxon>
        <taxon>Agaricomycotina</taxon>
        <taxon>Agaricomycetes</taxon>
        <taxon>Agaricomycetidae</taxon>
        <taxon>Boletales</taxon>
        <taxon>Suillineae</taxon>
        <taxon>Rhizopogonaceae</taxon>
        <taxon>Rhizopogon</taxon>
    </lineage>
</organism>
<reference evidence="3 4" key="1">
    <citation type="submission" date="2016-03" db="EMBL/GenBank/DDBJ databases">
        <title>Comparative genomics of the ectomycorrhizal sister species Rhizopogon vinicolor and Rhizopogon vesiculosus (Basidiomycota: Boletales) reveals a divergence of the mating type B locus.</title>
        <authorList>
            <person name="Mujic A.B."/>
            <person name="Kuo A."/>
            <person name="Tritt A."/>
            <person name="Lipzen A."/>
            <person name="Chen C."/>
            <person name="Johnson J."/>
            <person name="Sharma A."/>
            <person name="Barry K."/>
            <person name="Grigoriev I.V."/>
            <person name="Spatafora J.W."/>
        </authorList>
    </citation>
    <scope>NUCLEOTIDE SEQUENCE [LARGE SCALE GENOMIC DNA]</scope>
    <source>
        <strain evidence="3 4">AM-OR11-056</strain>
    </source>
</reference>
<proteinExistence type="inferred from homology"/>
<protein>
    <recommendedName>
        <fullName evidence="2">Serine/threonine-protein phosphatase 2A activator</fullName>
        <ecNumber evidence="2">5.2.1.8</ecNumber>
    </recommendedName>
    <alternativeName>
        <fullName evidence="2">Phosphotyrosyl phosphatase activator</fullName>
    </alternativeName>
</protein>
<dbReference type="Proteomes" id="UP000183567">
    <property type="component" value="Unassembled WGS sequence"/>
</dbReference>
<dbReference type="EC" id="5.2.1.8" evidence="2"/>
<evidence type="ECO:0000313" key="3">
    <source>
        <dbReference type="EMBL" id="OJA08281.1"/>
    </source>
</evidence>
<evidence type="ECO:0000256" key="2">
    <source>
        <dbReference type="RuleBase" id="RU361210"/>
    </source>
</evidence>
<evidence type="ECO:0000256" key="1">
    <source>
        <dbReference type="ARBA" id="ARBA00011019"/>
    </source>
</evidence>
<comment type="subcellular location">
    <subcellularLocation>
        <location evidence="2">Cytoplasm</location>
    </subcellularLocation>
</comment>
<evidence type="ECO:0000313" key="4">
    <source>
        <dbReference type="Proteomes" id="UP000183567"/>
    </source>
</evidence>
<dbReference type="GO" id="GO:0000159">
    <property type="term" value="C:protein phosphatase type 2A complex"/>
    <property type="evidence" value="ECO:0007669"/>
    <property type="project" value="TreeGrafter"/>
</dbReference>
<comment type="caution">
    <text evidence="3">The sequence shown here is derived from an EMBL/GenBank/DDBJ whole genome shotgun (WGS) entry which is preliminary data.</text>
</comment>
<dbReference type="PANTHER" id="PTHR10012">
    <property type="entry name" value="SERINE/THREONINE-PROTEIN PHOSPHATASE 2A REGULATORY SUBUNIT B"/>
    <property type="match status" value="1"/>
</dbReference>
<keyword evidence="4" id="KW-1185">Reference proteome</keyword>
<accession>A0A1J8Q3H9</accession>
<dbReference type="GO" id="GO:0005634">
    <property type="term" value="C:nucleus"/>
    <property type="evidence" value="ECO:0007669"/>
    <property type="project" value="TreeGrafter"/>
</dbReference>
<dbReference type="EMBL" id="LVVM01006350">
    <property type="protein sequence ID" value="OJA08281.1"/>
    <property type="molecule type" value="Genomic_DNA"/>
</dbReference>
<dbReference type="GO" id="GO:0003755">
    <property type="term" value="F:peptidyl-prolyl cis-trans isomerase activity"/>
    <property type="evidence" value="ECO:0007669"/>
    <property type="project" value="UniProtKB-KW"/>
</dbReference>
<name>A0A1J8Q3H9_9AGAM</name>
<dbReference type="STRING" id="180088.A0A1J8Q3H9"/>